<dbReference type="InterPro" id="IPR016024">
    <property type="entry name" value="ARM-type_fold"/>
</dbReference>
<dbReference type="AlphaFoldDB" id="A0A381PTD4"/>
<dbReference type="InterPro" id="IPR014825">
    <property type="entry name" value="DNA_alkylation"/>
</dbReference>
<evidence type="ECO:0008006" key="2">
    <source>
        <dbReference type="Google" id="ProtNLM"/>
    </source>
</evidence>
<protein>
    <recommendedName>
        <fullName evidence="2">DNA alkylation repair enzyme</fullName>
    </recommendedName>
</protein>
<name>A0A381PTD4_9ZZZZ</name>
<gene>
    <name evidence="1" type="ORF">METZ01_LOCUS21577</name>
</gene>
<dbReference type="EMBL" id="UINC01001041">
    <property type="protein sequence ID" value="SUZ68723.1"/>
    <property type="molecule type" value="Genomic_DNA"/>
</dbReference>
<dbReference type="Gene3D" id="1.20.1660.10">
    <property type="entry name" value="Hypothetical protein (EF3068)"/>
    <property type="match status" value="1"/>
</dbReference>
<dbReference type="PANTHER" id="PTHR34070">
    <property type="entry name" value="ARMADILLO-TYPE FOLD"/>
    <property type="match status" value="1"/>
</dbReference>
<dbReference type="Gene3D" id="1.25.40.290">
    <property type="entry name" value="ARM repeat domains"/>
    <property type="match status" value="1"/>
</dbReference>
<dbReference type="CDD" id="cd07064">
    <property type="entry name" value="AlkD_like_1"/>
    <property type="match status" value="1"/>
</dbReference>
<evidence type="ECO:0000313" key="1">
    <source>
        <dbReference type="EMBL" id="SUZ68723.1"/>
    </source>
</evidence>
<organism evidence="1">
    <name type="scientific">marine metagenome</name>
    <dbReference type="NCBI Taxonomy" id="408172"/>
    <lineage>
        <taxon>unclassified sequences</taxon>
        <taxon>metagenomes</taxon>
        <taxon>ecological metagenomes</taxon>
    </lineage>
</organism>
<dbReference type="PANTHER" id="PTHR34070:SF1">
    <property type="entry name" value="DNA ALKYLATION REPAIR PROTEIN"/>
    <property type="match status" value="1"/>
</dbReference>
<accession>A0A381PTD4</accession>
<sequence length="228" mass="27185">MGKSIDNLITSLVSHKNADNAHHMAGYMKNQFPFFGIKTPRRRAITQQWWQLQSFHSEHDLKTIMNDLWLRDEREFQYVACDTGKKYKRLWTPDSIPFLQQLICIKSWWDTVDVIACHMVGTVVRQYPEMVKTMDCWIDHPNMWIRRSAILHQLHFKKLTNEKRLFSYCIKQMHETEFFIRKAIGWALRQYSYTAPQAVIQFVKKYRNGLSSLSVKEALKALHRNGYI</sequence>
<dbReference type="Pfam" id="PF08713">
    <property type="entry name" value="DNA_alkylation"/>
    <property type="match status" value="1"/>
</dbReference>
<proteinExistence type="predicted"/>
<reference evidence="1" key="1">
    <citation type="submission" date="2018-05" db="EMBL/GenBank/DDBJ databases">
        <authorList>
            <person name="Lanie J.A."/>
            <person name="Ng W.-L."/>
            <person name="Kazmierczak K.M."/>
            <person name="Andrzejewski T.M."/>
            <person name="Davidsen T.M."/>
            <person name="Wayne K.J."/>
            <person name="Tettelin H."/>
            <person name="Glass J.I."/>
            <person name="Rusch D."/>
            <person name="Podicherti R."/>
            <person name="Tsui H.-C.T."/>
            <person name="Winkler M.E."/>
        </authorList>
    </citation>
    <scope>NUCLEOTIDE SEQUENCE</scope>
</reference>
<dbReference type="SUPFAM" id="SSF48371">
    <property type="entry name" value="ARM repeat"/>
    <property type="match status" value="1"/>
</dbReference>